<name>A0A7S9SQ38_9CAUD</name>
<dbReference type="Proteomes" id="UP000594595">
    <property type="component" value="Segment"/>
</dbReference>
<protein>
    <submittedName>
        <fullName evidence="1">Uncharacterized protein</fullName>
    </submittedName>
</protein>
<gene>
    <name evidence="1" type="ORF">GECvBBS_gp052</name>
</gene>
<evidence type="ECO:0000313" key="1">
    <source>
        <dbReference type="EMBL" id="QPI14241.1"/>
    </source>
</evidence>
<organism evidence="1 2">
    <name type="scientific">Salmonella phage GEC_vB_BS</name>
    <dbReference type="NCBI Taxonomy" id="2777374"/>
    <lineage>
        <taxon>Viruses</taxon>
        <taxon>Duplodnaviria</taxon>
        <taxon>Heunggongvirae</taxon>
        <taxon>Uroviricota</taxon>
        <taxon>Caudoviricetes</taxon>
        <taxon>Andersonviridae</taxon>
        <taxon>Ounavirinae</taxon>
        <taxon>Felixounavirus</taxon>
        <taxon>Felixounavirus mushroom</taxon>
    </lineage>
</organism>
<accession>A0A7S9SQ38</accession>
<sequence>MQQILRRLLITVVSLRQKTNQRSLLLQLSKNNFKRC</sequence>
<evidence type="ECO:0000313" key="2">
    <source>
        <dbReference type="Proteomes" id="UP000594595"/>
    </source>
</evidence>
<reference evidence="1 2" key="1">
    <citation type="submission" date="2020-09" db="EMBL/GenBank/DDBJ databases">
        <authorList>
            <person name="Makalatia K."/>
            <person name="Wagemans J."/>
        </authorList>
    </citation>
    <scope>NUCLEOTIDE SEQUENCE [LARGE SCALE GENOMIC DNA]</scope>
</reference>
<proteinExistence type="predicted"/>
<dbReference type="EMBL" id="MW006475">
    <property type="protein sequence ID" value="QPI14241.1"/>
    <property type="molecule type" value="Genomic_DNA"/>
</dbReference>